<dbReference type="InterPro" id="IPR029787">
    <property type="entry name" value="Nucleotide_cyclase"/>
</dbReference>
<dbReference type="SUPFAM" id="SSF55073">
    <property type="entry name" value="Nucleotide cyclase"/>
    <property type="match status" value="1"/>
</dbReference>
<dbReference type="Pfam" id="PF01590">
    <property type="entry name" value="GAF"/>
    <property type="match status" value="1"/>
</dbReference>
<protein>
    <submittedName>
        <fullName evidence="2">Diguanylate cyclase</fullName>
        <ecNumber evidence="2">2.7.7.65</ecNumber>
    </submittedName>
</protein>
<gene>
    <name evidence="2" type="ORF">L2725_13445</name>
</gene>
<dbReference type="Gene3D" id="3.30.450.40">
    <property type="match status" value="1"/>
</dbReference>
<evidence type="ECO:0000313" key="2">
    <source>
        <dbReference type="EMBL" id="MCL2914775.1"/>
    </source>
</evidence>
<dbReference type="RefSeq" id="WP_249249433.1">
    <property type="nucleotide sequence ID" value="NZ_JAKIKT010000005.1"/>
</dbReference>
<keyword evidence="3" id="KW-1185">Reference proteome</keyword>
<dbReference type="SMART" id="SM00065">
    <property type="entry name" value="GAF"/>
    <property type="match status" value="1"/>
</dbReference>
<comment type="caution">
    <text evidence="2">The sequence shown here is derived from an EMBL/GenBank/DDBJ whole genome shotgun (WGS) entry which is preliminary data.</text>
</comment>
<dbReference type="InterPro" id="IPR029016">
    <property type="entry name" value="GAF-like_dom_sf"/>
</dbReference>
<dbReference type="GO" id="GO:0052621">
    <property type="term" value="F:diguanylate cyclase activity"/>
    <property type="evidence" value="ECO:0007669"/>
    <property type="project" value="UniProtKB-EC"/>
</dbReference>
<dbReference type="InterPro" id="IPR043128">
    <property type="entry name" value="Rev_trsase/Diguanyl_cyclase"/>
</dbReference>
<reference evidence="2 3" key="1">
    <citation type="submission" date="2022-01" db="EMBL/GenBank/DDBJ databases">
        <title>Whole genome-based taxonomy of the Shewanellaceae.</title>
        <authorList>
            <person name="Martin-Rodriguez A.J."/>
        </authorList>
    </citation>
    <scope>NUCLEOTIDE SEQUENCE [LARGE SCALE GENOMIC DNA]</scope>
    <source>
        <strain evidence="2 3">DSM 21332</strain>
    </source>
</reference>
<name>A0ABT0N8T4_9GAMM</name>
<keyword evidence="2" id="KW-0808">Transferase</keyword>
<organism evidence="2 3">
    <name type="scientific">Shewanella corallii</name>
    <dbReference type="NCBI Taxonomy" id="560080"/>
    <lineage>
        <taxon>Bacteria</taxon>
        <taxon>Pseudomonadati</taxon>
        <taxon>Pseudomonadota</taxon>
        <taxon>Gammaproteobacteria</taxon>
        <taxon>Alteromonadales</taxon>
        <taxon>Shewanellaceae</taxon>
        <taxon>Shewanella</taxon>
    </lineage>
</organism>
<accession>A0ABT0N8T4</accession>
<dbReference type="SUPFAM" id="SSF55781">
    <property type="entry name" value="GAF domain-like"/>
    <property type="match status" value="1"/>
</dbReference>
<dbReference type="InterPro" id="IPR003018">
    <property type="entry name" value="GAF"/>
</dbReference>
<sequence length="318" mass="35472">MKSAPIPPCDELRLERLRSTGLLDSLAEERFDRLTLLAKAFFDVPVCLISLVDEDRQWFKSNQGLQFCTETPRDISFCGHSILEGEVFLVEDAREDSRFADNPLVTDDPGIRFYAGYPLKTADGFHLGTLCIIDFVPRKPSPAELISLTEFGWLVEQEMDNDHLANFDTLTSLYNRRGFDSLVSQLLTISGRVGHRGTFLSIELCGLTGITREHGSLQAEKKALISFAACLRQAVQEMDIVARVNAGKFAIFLTYRSGDALVKTVLEQMTETVNTFNARAGKPWQLAFRFGVAESGALAAETCEELELRAETDMESQV</sequence>
<dbReference type="Proteomes" id="UP001202831">
    <property type="component" value="Unassembled WGS sequence"/>
</dbReference>
<dbReference type="PANTHER" id="PTHR43102:SF2">
    <property type="entry name" value="GAF DOMAIN-CONTAINING PROTEIN"/>
    <property type="match status" value="1"/>
</dbReference>
<feature type="domain" description="GGDEF" evidence="1">
    <location>
        <begin position="195"/>
        <end position="318"/>
    </location>
</feature>
<evidence type="ECO:0000313" key="3">
    <source>
        <dbReference type="Proteomes" id="UP001202831"/>
    </source>
</evidence>
<dbReference type="EC" id="2.7.7.65" evidence="2"/>
<dbReference type="PROSITE" id="PS50887">
    <property type="entry name" value="GGDEF"/>
    <property type="match status" value="1"/>
</dbReference>
<dbReference type="Gene3D" id="3.30.70.270">
    <property type="match status" value="1"/>
</dbReference>
<dbReference type="Pfam" id="PF00990">
    <property type="entry name" value="GGDEF"/>
    <property type="match status" value="1"/>
</dbReference>
<dbReference type="PANTHER" id="PTHR43102">
    <property type="entry name" value="SLR1143 PROTEIN"/>
    <property type="match status" value="1"/>
</dbReference>
<dbReference type="InterPro" id="IPR000160">
    <property type="entry name" value="GGDEF_dom"/>
</dbReference>
<dbReference type="SMART" id="SM00267">
    <property type="entry name" value="GGDEF"/>
    <property type="match status" value="1"/>
</dbReference>
<dbReference type="EMBL" id="JAKIKT010000005">
    <property type="protein sequence ID" value="MCL2914775.1"/>
    <property type="molecule type" value="Genomic_DNA"/>
</dbReference>
<proteinExistence type="predicted"/>
<keyword evidence="2" id="KW-0548">Nucleotidyltransferase</keyword>
<evidence type="ECO:0000259" key="1">
    <source>
        <dbReference type="PROSITE" id="PS50887"/>
    </source>
</evidence>